<dbReference type="AlphaFoldDB" id="A0A7T0M4X6"/>
<sequence>MDRHNLWIVNDNMKRKHFIKYEFQKQILKSIKVNKNIAYSYRYHAYFILINKPRISRQNFAVKRCVISGRVWGINEQTSYTRFVFRNEIYKSNLPGFRRASW</sequence>
<organism evidence="4">
    <name type="scientific">Strombidium sp</name>
    <dbReference type="NCBI Taxonomy" id="181122"/>
    <lineage>
        <taxon>Eukaryota</taxon>
        <taxon>Sar</taxon>
        <taxon>Alveolata</taxon>
        <taxon>Ciliophora</taxon>
        <taxon>Intramacronucleata</taxon>
        <taxon>Spirotrichea</taxon>
        <taxon>Oligotrichia</taxon>
        <taxon>Strombidiidae</taxon>
        <taxon>Strombidium</taxon>
    </lineage>
</organism>
<dbReference type="EMBL" id="MT471315">
    <property type="protein sequence ID" value="QPL15902.1"/>
    <property type="molecule type" value="Genomic_DNA"/>
</dbReference>
<keyword evidence="2 4" id="KW-0689">Ribosomal protein</keyword>
<name>A0A7T0M4X6_9SPIT</name>
<evidence type="ECO:0000256" key="2">
    <source>
        <dbReference type="ARBA" id="ARBA00022980"/>
    </source>
</evidence>
<evidence type="ECO:0000256" key="3">
    <source>
        <dbReference type="ARBA" id="ARBA00023274"/>
    </source>
</evidence>
<geneLocation type="mitochondrion" evidence="4"/>
<dbReference type="PANTHER" id="PTHR19836:SF19">
    <property type="entry name" value="SMALL RIBOSOMAL SUBUNIT PROTEIN US14M"/>
    <property type="match status" value="1"/>
</dbReference>
<gene>
    <name evidence="4" type="primary">rps14</name>
</gene>
<dbReference type="Gene3D" id="1.10.287.1480">
    <property type="match status" value="1"/>
</dbReference>
<accession>A0A7T0M4X6</accession>
<dbReference type="GO" id="GO:0003735">
    <property type="term" value="F:structural constituent of ribosome"/>
    <property type="evidence" value="ECO:0007669"/>
    <property type="project" value="InterPro"/>
</dbReference>
<proteinExistence type="inferred from homology"/>
<keyword evidence="4" id="KW-0496">Mitochondrion</keyword>
<evidence type="ECO:0000256" key="1">
    <source>
        <dbReference type="ARBA" id="ARBA00009083"/>
    </source>
</evidence>
<reference evidence="4" key="1">
    <citation type="submission" date="2020-05" db="EMBL/GenBank/DDBJ databases">
        <title>Characterization and comparative analysis of mitochondrial genomes of the highly differentiated ciliated protists shed light on the diversity and evolution of the linear molecular architecture.</title>
        <authorList>
            <person name="Zhang T."/>
            <person name="Li C."/>
            <person name="Zhang X."/>
            <person name="Wang C."/>
            <person name="Roger A.J."/>
            <person name="Song W."/>
            <person name="Gao F."/>
        </authorList>
    </citation>
    <scope>NUCLEOTIDE SEQUENCE</scope>
</reference>
<dbReference type="Pfam" id="PF00253">
    <property type="entry name" value="Ribosomal_S14"/>
    <property type="match status" value="1"/>
</dbReference>
<comment type="similarity">
    <text evidence="1">Belongs to the universal ribosomal protein uS14 family.</text>
</comment>
<protein>
    <submittedName>
        <fullName evidence="4">Ribosomal protein S14</fullName>
    </submittedName>
</protein>
<dbReference type="PANTHER" id="PTHR19836">
    <property type="entry name" value="30S RIBOSOMAL PROTEIN S14"/>
    <property type="match status" value="1"/>
</dbReference>
<dbReference type="GO" id="GO:0006412">
    <property type="term" value="P:translation"/>
    <property type="evidence" value="ECO:0007669"/>
    <property type="project" value="InterPro"/>
</dbReference>
<dbReference type="GO" id="GO:0005737">
    <property type="term" value="C:cytoplasm"/>
    <property type="evidence" value="ECO:0007669"/>
    <property type="project" value="UniProtKB-ARBA"/>
</dbReference>
<evidence type="ECO:0000313" key="4">
    <source>
        <dbReference type="EMBL" id="QPL15902.1"/>
    </source>
</evidence>
<dbReference type="SUPFAM" id="SSF57716">
    <property type="entry name" value="Glucocorticoid receptor-like (DNA-binding domain)"/>
    <property type="match status" value="1"/>
</dbReference>
<keyword evidence="3" id="KW-0687">Ribonucleoprotein</keyword>
<dbReference type="GO" id="GO:0015935">
    <property type="term" value="C:small ribosomal subunit"/>
    <property type="evidence" value="ECO:0007669"/>
    <property type="project" value="TreeGrafter"/>
</dbReference>
<dbReference type="InterPro" id="IPR001209">
    <property type="entry name" value="Ribosomal_uS14"/>
</dbReference>